<feature type="region of interest" description="Disordered" evidence="1">
    <location>
        <begin position="1"/>
        <end position="31"/>
    </location>
</feature>
<dbReference type="RefSeq" id="XP_031399892.1">
    <property type="nucleotide sequence ID" value="XM_031544032.1"/>
</dbReference>
<reference evidence="3" key="2">
    <citation type="submission" date="2025-08" db="UniProtKB">
        <authorList>
            <consortium name="RefSeq"/>
        </authorList>
    </citation>
    <scope>IDENTIFICATION</scope>
    <source>
        <tissue evidence="3">Leaf</tissue>
    </source>
</reference>
<keyword evidence="2" id="KW-1185">Reference proteome</keyword>
<sequence length="546" mass="62519">MQSSIKNSPLPNRPTKRPKEKPRTTKANKGKKHAWIIFCCAIQPTSKKSYHSPAPRFSSEEKQKHVEPSIFDFPSPSKLGSTGGELNECSKPRDNMDSSREDPSRKGKILAVSENHRTRKVPLNLLAILQRSDDCGRLEASTKEKLLDHLSTKGVLLDKSTKKYMYNFELNKNILTVLARGLSIMGGNDPRHWSWHYRYRNVEVAKLESVCWLDISGKFSTVDLSPNTMYGVVLNVRMEENCDIVPLNFKIMLPDGSKRANSIDLRLYEEEQWLEISLCEFKMSPQNVGEVAFSIYEHSEHWKGGILIGGVSFKPQPEYSCPQQAPGKEMEDQEMESRNRLEKPKTQKRPPPNCLAILSRAYPLVEPSSIVEQLSSTGVLLDRKTKKYMVDVGSNKNMFMMLARGLEITSGSDPKHWSWKPDKLNRAVEIIKLKDICWLDVSGKFQTVDLSPETEYEIVLRIKIGTKIRGFYLPVNYIIRLPNGIRREDTIDFRTYMKGSWHNIMLHKFKMTPENVGQLQFRLYEHSEHWKSGLVLAGISFKPATS</sequence>
<dbReference type="InterPro" id="IPR052147">
    <property type="entry name" value="PP2-like/Lectin"/>
</dbReference>
<dbReference type="OrthoDB" id="533833at2759"/>
<feature type="region of interest" description="Disordered" evidence="1">
    <location>
        <begin position="318"/>
        <end position="352"/>
    </location>
</feature>
<feature type="compositionally biased region" description="Basic residues" evidence="1">
    <location>
        <begin position="14"/>
        <end position="31"/>
    </location>
</feature>
<evidence type="ECO:0000313" key="2">
    <source>
        <dbReference type="Proteomes" id="UP000515151"/>
    </source>
</evidence>
<name>A0A6P8DR90_PUNGR</name>
<evidence type="ECO:0000256" key="1">
    <source>
        <dbReference type="SAM" id="MobiDB-lite"/>
    </source>
</evidence>
<gene>
    <name evidence="3" type="primary">LOC116210202</name>
</gene>
<dbReference type="AlphaFoldDB" id="A0A6P8DR90"/>
<proteinExistence type="predicted"/>
<dbReference type="PANTHER" id="PTHR48478">
    <property type="entry name" value="LECTIN-LIKE"/>
    <property type="match status" value="1"/>
</dbReference>
<dbReference type="Pfam" id="PF14299">
    <property type="entry name" value="PP2"/>
    <property type="match status" value="2"/>
</dbReference>
<feature type="region of interest" description="Disordered" evidence="1">
    <location>
        <begin position="46"/>
        <end position="113"/>
    </location>
</feature>
<feature type="compositionally biased region" description="Basic and acidic residues" evidence="1">
    <location>
        <begin position="58"/>
        <end position="67"/>
    </location>
</feature>
<evidence type="ECO:0000313" key="3">
    <source>
        <dbReference type="RefSeq" id="XP_031399892.1"/>
    </source>
</evidence>
<dbReference type="GeneID" id="116210202"/>
<dbReference type="PANTHER" id="PTHR48478:SF1">
    <property type="entry name" value="LECTIN-LIKE"/>
    <property type="match status" value="1"/>
</dbReference>
<dbReference type="Proteomes" id="UP000515151">
    <property type="component" value="Chromosome 6"/>
</dbReference>
<feature type="compositionally biased region" description="Polar residues" evidence="1">
    <location>
        <begin position="1"/>
        <end position="10"/>
    </location>
</feature>
<dbReference type="InterPro" id="IPR025886">
    <property type="entry name" value="PP2-like"/>
</dbReference>
<feature type="compositionally biased region" description="Basic and acidic residues" evidence="1">
    <location>
        <begin position="335"/>
        <end position="345"/>
    </location>
</feature>
<reference evidence="2" key="1">
    <citation type="journal article" date="2020" name="Plant Biotechnol. J.">
        <title>The pomegranate (Punica granatum L.) draft genome dissects genetic divergence between soft- and hard-seeded cultivars.</title>
        <authorList>
            <person name="Luo X."/>
            <person name="Li H."/>
            <person name="Wu Z."/>
            <person name="Yao W."/>
            <person name="Zhao P."/>
            <person name="Cao D."/>
            <person name="Yu H."/>
            <person name="Li K."/>
            <person name="Poudel K."/>
            <person name="Zhao D."/>
            <person name="Zhang F."/>
            <person name="Xia X."/>
            <person name="Chen L."/>
            <person name="Wang Q."/>
            <person name="Jing D."/>
            <person name="Cao S."/>
        </authorList>
    </citation>
    <scope>NUCLEOTIDE SEQUENCE [LARGE SCALE GENOMIC DNA]</scope>
    <source>
        <strain evidence="2">cv. Tunisia</strain>
    </source>
</reference>
<organism evidence="2 3">
    <name type="scientific">Punica granatum</name>
    <name type="common">Pomegranate</name>
    <dbReference type="NCBI Taxonomy" id="22663"/>
    <lineage>
        <taxon>Eukaryota</taxon>
        <taxon>Viridiplantae</taxon>
        <taxon>Streptophyta</taxon>
        <taxon>Embryophyta</taxon>
        <taxon>Tracheophyta</taxon>
        <taxon>Spermatophyta</taxon>
        <taxon>Magnoliopsida</taxon>
        <taxon>eudicotyledons</taxon>
        <taxon>Gunneridae</taxon>
        <taxon>Pentapetalae</taxon>
        <taxon>rosids</taxon>
        <taxon>malvids</taxon>
        <taxon>Myrtales</taxon>
        <taxon>Lythraceae</taxon>
        <taxon>Punica</taxon>
    </lineage>
</organism>
<feature type="compositionally biased region" description="Basic and acidic residues" evidence="1">
    <location>
        <begin position="88"/>
        <end position="105"/>
    </location>
</feature>
<protein>
    <submittedName>
        <fullName evidence="3">Uncharacterized protein LOC116210202 isoform X1</fullName>
    </submittedName>
</protein>
<accession>A0A6P8DR90</accession>
<dbReference type="GO" id="GO:0030246">
    <property type="term" value="F:carbohydrate binding"/>
    <property type="evidence" value="ECO:0007669"/>
    <property type="project" value="InterPro"/>
</dbReference>